<reference evidence="2 3" key="1">
    <citation type="submission" date="2018-10" db="EMBL/GenBank/DDBJ databases">
        <authorList>
            <person name="Peiro R."/>
            <person name="Begona"/>
            <person name="Cbmso G."/>
            <person name="Lopez M."/>
            <person name="Gonzalez S."/>
            <person name="Sacristan E."/>
            <person name="Castillo E."/>
        </authorList>
    </citation>
    <scope>NUCLEOTIDE SEQUENCE [LARGE SCALE GENOMIC DNA]</scope>
    <source>
        <strain evidence="2">TTHNAR1</strain>
        <plasmid evidence="3">3</plasmid>
    </source>
</reference>
<dbReference type="AlphaFoldDB" id="A0A3P4ATW2"/>
<gene>
    <name evidence="2" type="primary">iolB</name>
    <name evidence="2" type="ORF">TTHNP3_00100</name>
</gene>
<dbReference type="Proteomes" id="UP000279841">
    <property type="component" value="Plasmid 3"/>
</dbReference>
<name>A0A3P4ATW2_THETH</name>
<dbReference type="InterPro" id="IPR011051">
    <property type="entry name" value="RmlC_Cupin_sf"/>
</dbReference>
<dbReference type="PANTHER" id="PTHR39193">
    <property type="entry name" value="5-DEOXY-GLUCURONATE ISOMERASE"/>
    <property type="match status" value="1"/>
</dbReference>
<keyword evidence="1 2" id="KW-0413">Isomerase</keyword>
<protein>
    <submittedName>
        <fullName evidence="2">5-deoxy-glucuronate isomerase</fullName>
    </submittedName>
</protein>
<evidence type="ECO:0000256" key="1">
    <source>
        <dbReference type="ARBA" id="ARBA00023235"/>
    </source>
</evidence>
<dbReference type="InterPro" id="IPR021120">
    <property type="entry name" value="KduI/IolB_isomerase"/>
</dbReference>
<evidence type="ECO:0000313" key="2">
    <source>
        <dbReference type="EMBL" id="VCU54587.1"/>
    </source>
</evidence>
<sequence>MIRLDGGYTVLRRADPQTAGWRYLHFLLLEVRGVVEGRGEGLELAFVPLEGRGLVETRSHSYPLVRTSVFAHLPEVLYLPPGRAFRIRAEEGPFLLALGGAPAEGFYPERLFRPPEMRRELRGGGAALRQVNHILGPHLPAERLILYEVYTPSGRFSGWPPHRHDGLLGSAYMEETYLYRVTPPEAFAIHVNYDPERQKEELHLARDLDLVLVPGGYHPVAAPPGANVYYLNYMAGELLGEARATPPVDDPVWAWVKEDWSGNPLRLPLEES</sequence>
<dbReference type="PANTHER" id="PTHR39193:SF1">
    <property type="entry name" value="5-DEOXY-GLUCURONATE ISOMERASE"/>
    <property type="match status" value="1"/>
</dbReference>
<keyword evidence="2" id="KW-0614">Plasmid</keyword>
<dbReference type="EMBL" id="LR027519">
    <property type="protein sequence ID" value="VCU54587.1"/>
    <property type="molecule type" value="Genomic_DNA"/>
</dbReference>
<evidence type="ECO:0000313" key="3">
    <source>
        <dbReference type="Proteomes" id="UP000279841"/>
    </source>
</evidence>
<accession>A0A3P4ATW2</accession>
<dbReference type="GO" id="GO:0019310">
    <property type="term" value="P:inositol catabolic process"/>
    <property type="evidence" value="ECO:0007669"/>
    <property type="project" value="InterPro"/>
</dbReference>
<dbReference type="InterPro" id="IPR014710">
    <property type="entry name" value="RmlC-like_jellyroll"/>
</dbReference>
<dbReference type="InterPro" id="IPR024203">
    <property type="entry name" value="Deoxy-glucuronate_isom_IolB"/>
</dbReference>
<dbReference type="RefSeq" id="WP_124105546.1">
    <property type="nucleotide sequence ID" value="NZ_LR027519.1"/>
</dbReference>
<dbReference type="Pfam" id="PF04962">
    <property type="entry name" value="KduI"/>
    <property type="match status" value="1"/>
</dbReference>
<dbReference type="PIRSF" id="PIRSF036628">
    <property type="entry name" value="IolB"/>
    <property type="match status" value="1"/>
</dbReference>
<geneLocation type="plasmid" evidence="2 3">
    <name>3</name>
</geneLocation>
<dbReference type="SUPFAM" id="SSF51182">
    <property type="entry name" value="RmlC-like cupins"/>
    <property type="match status" value="1"/>
</dbReference>
<organism evidence="2 3">
    <name type="scientific">Thermus thermophilus</name>
    <dbReference type="NCBI Taxonomy" id="274"/>
    <lineage>
        <taxon>Bacteria</taxon>
        <taxon>Thermotogati</taxon>
        <taxon>Deinococcota</taxon>
        <taxon>Deinococci</taxon>
        <taxon>Thermales</taxon>
        <taxon>Thermaceae</taxon>
        <taxon>Thermus</taxon>
    </lineage>
</organism>
<dbReference type="Gene3D" id="2.60.120.10">
    <property type="entry name" value="Jelly Rolls"/>
    <property type="match status" value="2"/>
</dbReference>
<dbReference type="GO" id="GO:0008880">
    <property type="term" value="F:glucuronate isomerase activity"/>
    <property type="evidence" value="ECO:0007669"/>
    <property type="project" value="InterPro"/>
</dbReference>
<proteinExistence type="predicted"/>